<keyword evidence="1" id="KW-0689">Ribosomal protein</keyword>
<proteinExistence type="predicted"/>
<reference evidence="1" key="1">
    <citation type="submission" date="2008-06" db="EMBL/GenBank/DDBJ databases">
        <title>Complete sequence of chromosome of Prosthecochloris aestuarii DSM 271.</title>
        <authorList>
            <consortium name="US DOE Joint Genome Institute"/>
            <person name="Lucas S."/>
            <person name="Copeland A."/>
            <person name="Lapidus A."/>
            <person name="Glavina del Rio T."/>
            <person name="Dalin E."/>
            <person name="Tice H."/>
            <person name="Bruce D."/>
            <person name="Goodwin L."/>
            <person name="Pitluck S."/>
            <person name="Schmutz J."/>
            <person name="Larimer F."/>
            <person name="Land M."/>
            <person name="Hauser L."/>
            <person name="Kyrpides N."/>
            <person name="Anderson I."/>
            <person name="Liu Z."/>
            <person name="Li T."/>
            <person name="Zhao F."/>
            <person name="Overmann J."/>
            <person name="Bryant D.A."/>
            <person name="Richardson P."/>
        </authorList>
    </citation>
    <scope>NUCLEOTIDE SEQUENCE [LARGE SCALE GENOMIC DNA]</scope>
    <source>
        <strain evidence="1">DSM 271</strain>
    </source>
</reference>
<dbReference type="Gene3D" id="1.20.1440.60">
    <property type="entry name" value="23S rRNA-intervening sequence"/>
    <property type="match status" value="1"/>
</dbReference>
<dbReference type="InterPro" id="IPR012657">
    <property type="entry name" value="23S_rRNA-intervening_sequence"/>
</dbReference>
<dbReference type="AlphaFoldDB" id="B4S3Z5"/>
<dbReference type="InterPro" id="IPR036583">
    <property type="entry name" value="23S_rRNA_IVS_sf"/>
</dbReference>
<dbReference type="Pfam" id="PF05635">
    <property type="entry name" value="23S_rRNA_IVP"/>
    <property type="match status" value="1"/>
</dbReference>
<dbReference type="EMBL" id="CP001108">
    <property type="protein sequence ID" value="ACF46787.1"/>
    <property type="molecule type" value="Genomic_DNA"/>
</dbReference>
<dbReference type="Proteomes" id="UP000002725">
    <property type="component" value="Chromosome"/>
</dbReference>
<dbReference type="CDD" id="cd16377">
    <property type="entry name" value="23S_rRNA_IVP_like"/>
    <property type="match status" value="1"/>
</dbReference>
<dbReference type="NCBIfam" id="NF008911">
    <property type="entry name" value="PRK12275.1-2"/>
    <property type="match status" value="1"/>
</dbReference>
<name>B4S3Z5_PROA2</name>
<organism evidence="1 2">
    <name type="scientific">Prosthecochloris aestuarii (strain DSM 271 / SK 413)</name>
    <dbReference type="NCBI Taxonomy" id="290512"/>
    <lineage>
        <taxon>Bacteria</taxon>
        <taxon>Pseudomonadati</taxon>
        <taxon>Chlorobiota</taxon>
        <taxon>Chlorobiia</taxon>
        <taxon>Chlorobiales</taxon>
        <taxon>Chlorobiaceae</taxon>
        <taxon>Prosthecochloris</taxon>
    </lineage>
</organism>
<dbReference type="STRING" id="290512.Paes_1774"/>
<dbReference type="KEGG" id="paa:Paes_1774"/>
<protein>
    <submittedName>
        <fullName evidence="1">S23 ribosomal protein</fullName>
    </submittedName>
</protein>
<sequence length="118" mass="13395">MIKNHKDLEVWRKSIDFAVDIYTLTEKFPSVEQYGLVSQLRRAAVSISSNIAEGAARNGEKEFIHFLHIALGSASEVETQLIIAERLHYIKTDELVVHELGGIQKMLMGLIKYLRAQN</sequence>
<dbReference type="RefSeq" id="WP_012506320.1">
    <property type="nucleotide sequence ID" value="NC_011059.1"/>
</dbReference>
<accession>B4S3Z5</accession>
<dbReference type="eggNOG" id="COG0399">
    <property type="taxonomic scope" value="Bacteria"/>
</dbReference>
<dbReference type="GO" id="GO:0005840">
    <property type="term" value="C:ribosome"/>
    <property type="evidence" value="ECO:0007669"/>
    <property type="project" value="UniProtKB-KW"/>
</dbReference>
<dbReference type="NCBIfam" id="TIGR02436">
    <property type="entry name" value="four helix bundle protein"/>
    <property type="match status" value="1"/>
</dbReference>
<evidence type="ECO:0000313" key="1">
    <source>
        <dbReference type="EMBL" id="ACF46787.1"/>
    </source>
</evidence>
<dbReference type="PANTHER" id="PTHR38471:SF2">
    <property type="entry name" value="FOUR HELIX BUNDLE PROTEIN"/>
    <property type="match status" value="1"/>
</dbReference>
<keyword evidence="1" id="KW-0687">Ribonucleoprotein</keyword>
<evidence type="ECO:0000313" key="2">
    <source>
        <dbReference type="Proteomes" id="UP000002725"/>
    </source>
</evidence>
<gene>
    <name evidence="1" type="ordered locus">Paes_1774</name>
</gene>
<dbReference type="HOGENOM" id="CLU_129874_0_6_10"/>
<dbReference type="PANTHER" id="PTHR38471">
    <property type="entry name" value="FOUR HELIX BUNDLE PROTEIN"/>
    <property type="match status" value="1"/>
</dbReference>
<dbReference type="SUPFAM" id="SSF158446">
    <property type="entry name" value="IVS-encoded protein-like"/>
    <property type="match status" value="1"/>
</dbReference>
<keyword evidence="2" id="KW-1185">Reference proteome</keyword>